<gene>
    <name evidence="2" type="ORF">GII30_19845</name>
</gene>
<dbReference type="EMBL" id="CP045810">
    <property type="protein sequence ID" value="QHN41114.1"/>
    <property type="molecule type" value="Genomic_DNA"/>
</dbReference>
<reference evidence="2" key="1">
    <citation type="journal article" date="2021" name="Nat. Microbiol.">
        <title>Cocultivation of an ultrasmall environmental parasitic bacterium with lytic ability against bacteria associated with wastewater foams.</title>
        <authorList>
            <person name="Batinovic S."/>
            <person name="Rose J.J.A."/>
            <person name="Ratcliffe J."/>
            <person name="Seviour R.J."/>
            <person name="Petrovski S."/>
        </authorList>
    </citation>
    <scope>NUCLEOTIDE SEQUENCE</scope>
    <source>
        <strain evidence="2">CON44</strain>
    </source>
</reference>
<dbReference type="PANTHER" id="PTHR46268">
    <property type="entry name" value="STRESS RESPONSE PROTEIN NHAX"/>
    <property type="match status" value="1"/>
</dbReference>
<accession>A0A857L1Q2</accession>
<sequence length="294" mass="31139">MTILVGYVPGEGGAGGIQLGAMLAESLDTDLVIATVAPTPWTTPSLARVDAEFLDWTDQFIDQAFSEVTAHMNIYPAALTWSFDRLDHRTASAALAAHAKEIGAAAVVLASTGDGQLGQIVVGSTADALLHRSEVAVALSPRGYRSPRDGLLTRVTAAIAGDDPQDRTVLTNAHMLADEMTAPLRVVTFAVRGGAMYPPLVGLAGESDVLDQWVEQSAQAHEALRADGLITDDTVTEIATGRGWREAVDSLDWQGGEVMLIGSTREGPLRRVFIGSRSTKLIRHSPVPVVVLPK</sequence>
<dbReference type="PANTHER" id="PTHR46268:SF6">
    <property type="entry name" value="UNIVERSAL STRESS PROTEIN UP12"/>
    <property type="match status" value="1"/>
</dbReference>
<dbReference type="Pfam" id="PF00582">
    <property type="entry name" value="Usp"/>
    <property type="match status" value="2"/>
</dbReference>
<comment type="similarity">
    <text evidence="1">Belongs to the universal stress protein A family.</text>
</comment>
<name>A0A857L1Q2_9ACTN</name>
<dbReference type="CDD" id="cd00293">
    <property type="entry name" value="USP-like"/>
    <property type="match status" value="1"/>
</dbReference>
<dbReference type="InterPro" id="IPR014729">
    <property type="entry name" value="Rossmann-like_a/b/a_fold"/>
</dbReference>
<organism evidence="2">
    <name type="scientific">Gordonia amarae</name>
    <dbReference type="NCBI Taxonomy" id="36821"/>
    <lineage>
        <taxon>Bacteria</taxon>
        <taxon>Bacillati</taxon>
        <taxon>Actinomycetota</taxon>
        <taxon>Actinomycetes</taxon>
        <taxon>Mycobacteriales</taxon>
        <taxon>Gordoniaceae</taxon>
        <taxon>Gordonia</taxon>
    </lineage>
</organism>
<dbReference type="Gene3D" id="3.40.50.620">
    <property type="entry name" value="HUPs"/>
    <property type="match status" value="2"/>
</dbReference>
<dbReference type="AlphaFoldDB" id="A0A857L1Q2"/>
<evidence type="ECO:0000256" key="1">
    <source>
        <dbReference type="ARBA" id="ARBA00008791"/>
    </source>
</evidence>
<dbReference type="SUPFAM" id="SSF52402">
    <property type="entry name" value="Adenine nucleotide alpha hydrolases-like"/>
    <property type="match status" value="2"/>
</dbReference>
<protein>
    <submittedName>
        <fullName evidence="2">Universal stress protein</fullName>
    </submittedName>
</protein>
<dbReference type="RefSeq" id="WP_005184518.1">
    <property type="nucleotide sequence ID" value="NZ_CP045804.1"/>
</dbReference>
<proteinExistence type="inferred from homology"/>
<evidence type="ECO:0000313" key="2">
    <source>
        <dbReference type="EMBL" id="QHN41114.1"/>
    </source>
</evidence>
<dbReference type="InterPro" id="IPR006016">
    <property type="entry name" value="UspA"/>
</dbReference>